<dbReference type="InterPro" id="IPR042272">
    <property type="entry name" value="ATP12_ATP_synth-F1-assembly_N"/>
</dbReference>
<gene>
    <name evidence="6" type="ORF">MELIAE_LOCUS7821</name>
</gene>
<dbReference type="Pfam" id="PF07542">
    <property type="entry name" value="ATP12"/>
    <property type="match status" value="1"/>
</dbReference>
<evidence type="ECO:0008006" key="8">
    <source>
        <dbReference type="Google" id="ProtNLM"/>
    </source>
</evidence>
<dbReference type="InterPro" id="IPR011419">
    <property type="entry name" value="ATP12_ATP_synth-F1-assembly"/>
</dbReference>
<dbReference type="Gene3D" id="3.30.2180.10">
    <property type="entry name" value="ATP12-like"/>
    <property type="match status" value="1"/>
</dbReference>
<dbReference type="AlphaFoldDB" id="A0A9P0B722"/>
<evidence type="ECO:0000256" key="4">
    <source>
        <dbReference type="ARBA" id="ARBA00023128"/>
    </source>
</evidence>
<dbReference type="PANTHER" id="PTHR21013:SF10">
    <property type="entry name" value="ATP SYNTHASE MITOCHONDRIAL F1 COMPLEX ASSEMBLY FACTOR 2"/>
    <property type="match status" value="1"/>
</dbReference>
<dbReference type="GO" id="GO:0005739">
    <property type="term" value="C:mitochondrion"/>
    <property type="evidence" value="ECO:0007669"/>
    <property type="project" value="UniProtKB-SubCell"/>
</dbReference>
<evidence type="ECO:0000313" key="7">
    <source>
        <dbReference type="Proteomes" id="UP001154078"/>
    </source>
</evidence>
<keyword evidence="5" id="KW-0143">Chaperone</keyword>
<name>A0A9P0B722_BRAAE</name>
<dbReference type="GO" id="GO:0033615">
    <property type="term" value="P:mitochondrial proton-transporting ATP synthase complex assembly"/>
    <property type="evidence" value="ECO:0007669"/>
    <property type="project" value="TreeGrafter"/>
</dbReference>
<sequence>MSNIFLKTFFLLNKLPKNNPNPFTRTYAVRKRFYKSTSILKSEGNYEISLDQRKLKTPKGNLFKVESEPLALAVATEWNSQKDKILQSKMHITTLCNTVLDNPNNLTKYDVVDYITNYLDTDTVLFQANEDAELLKVQETEWDPVIEWFNNKFDVNLKKSTQMDIPPVSEQDKAKLSKHLMSYNFAAINGFVYGVDTLKSVVLTLACTERFITPEKAVLLSRLEEEYQTSHWGRVEWAHDLSQQDLQARLSAVVLFIYFNSQSSKVQSKNVPM</sequence>
<dbReference type="OrthoDB" id="5673at2759"/>
<dbReference type="PANTHER" id="PTHR21013">
    <property type="entry name" value="ATP SYNTHASE MITOCHONDRIAL F1 COMPLEX ASSEMBLY FACTOR 2/ATP12 PROTEIN, MITOCHONDRIAL PRECURSOR"/>
    <property type="match status" value="1"/>
</dbReference>
<evidence type="ECO:0000256" key="3">
    <source>
        <dbReference type="ARBA" id="ARBA00022946"/>
    </source>
</evidence>
<dbReference type="EMBL" id="OV121136">
    <property type="protein sequence ID" value="CAH0557012.1"/>
    <property type="molecule type" value="Genomic_DNA"/>
</dbReference>
<comment type="similarity">
    <text evidence="2">Belongs to the ATP12 family.</text>
</comment>
<keyword evidence="3" id="KW-0809">Transit peptide</keyword>
<evidence type="ECO:0000256" key="2">
    <source>
        <dbReference type="ARBA" id="ARBA00008231"/>
    </source>
</evidence>
<evidence type="ECO:0000256" key="1">
    <source>
        <dbReference type="ARBA" id="ARBA00004173"/>
    </source>
</evidence>
<keyword evidence="4" id="KW-0496">Mitochondrion</keyword>
<reference evidence="6" key="1">
    <citation type="submission" date="2021-12" db="EMBL/GenBank/DDBJ databases">
        <authorList>
            <person name="King R."/>
        </authorList>
    </citation>
    <scope>NUCLEOTIDE SEQUENCE</scope>
</reference>
<dbReference type="SUPFAM" id="SSF160909">
    <property type="entry name" value="ATP12-like"/>
    <property type="match status" value="1"/>
</dbReference>
<protein>
    <recommendedName>
        <fullName evidence="8">ATP synthase mitochondrial F1 complex assembly factor 2</fullName>
    </recommendedName>
</protein>
<dbReference type="Gene3D" id="1.10.3580.10">
    <property type="entry name" value="ATP12 ATPase"/>
    <property type="match status" value="1"/>
</dbReference>
<organism evidence="6 7">
    <name type="scientific">Brassicogethes aeneus</name>
    <name type="common">Rape pollen beetle</name>
    <name type="synonym">Meligethes aeneus</name>
    <dbReference type="NCBI Taxonomy" id="1431903"/>
    <lineage>
        <taxon>Eukaryota</taxon>
        <taxon>Metazoa</taxon>
        <taxon>Ecdysozoa</taxon>
        <taxon>Arthropoda</taxon>
        <taxon>Hexapoda</taxon>
        <taxon>Insecta</taxon>
        <taxon>Pterygota</taxon>
        <taxon>Neoptera</taxon>
        <taxon>Endopterygota</taxon>
        <taxon>Coleoptera</taxon>
        <taxon>Polyphaga</taxon>
        <taxon>Cucujiformia</taxon>
        <taxon>Nitidulidae</taxon>
        <taxon>Meligethinae</taxon>
        <taxon>Brassicogethes</taxon>
    </lineage>
</organism>
<keyword evidence="7" id="KW-1185">Reference proteome</keyword>
<accession>A0A9P0B722</accession>
<evidence type="ECO:0000256" key="5">
    <source>
        <dbReference type="ARBA" id="ARBA00023186"/>
    </source>
</evidence>
<comment type="subcellular location">
    <subcellularLocation>
        <location evidence="1">Mitochondrion</location>
    </subcellularLocation>
</comment>
<evidence type="ECO:0000313" key="6">
    <source>
        <dbReference type="EMBL" id="CAH0557012.1"/>
    </source>
</evidence>
<dbReference type="Proteomes" id="UP001154078">
    <property type="component" value="Chromosome 5"/>
</dbReference>
<dbReference type="InterPro" id="IPR023335">
    <property type="entry name" value="ATP12_ortho_dom_sf"/>
</dbReference>
<proteinExistence type="inferred from homology"/>